<protein>
    <submittedName>
        <fullName evidence="1">Uncharacterized protein</fullName>
    </submittedName>
</protein>
<dbReference type="STRING" id="432608.A6V39_00735"/>
<sequence>MKSIATKALIGVLGAGTVATGVVFAALPESYESYLNKQGRPLLTGDSGEWEKVKTKYSQEGDDLLIKIDGKEIKKTELQIDQLKTWCSQNSKKSFSNTKDSIYQRISAWCTKPKTISEQVEKGMLNDEESPTAESTTTENIDETTWKIKAKDYKTTTESYLIKIINDRGEEGEVIVANSTTAIETKKLRAWCKYSKAKHFKHEEDQRYLTYKKWCVN</sequence>
<accession>A0A1A9QDM6</accession>
<dbReference type="RefSeq" id="WP_187149812.1">
    <property type="nucleotide sequence ID" value="NZ_LWUJ01000010.1"/>
</dbReference>
<name>A0A1A9QDM6_9MOLU</name>
<dbReference type="AlphaFoldDB" id="A0A1A9QDM6"/>
<dbReference type="EMBL" id="LWUJ01000010">
    <property type="protein sequence ID" value="OAL10577.1"/>
    <property type="molecule type" value="Genomic_DNA"/>
</dbReference>
<keyword evidence="2" id="KW-1185">Reference proteome</keyword>
<organism evidence="1 2">
    <name type="scientific">Candidatus Mycoplasma haematobovis</name>
    <dbReference type="NCBI Taxonomy" id="432608"/>
    <lineage>
        <taxon>Bacteria</taxon>
        <taxon>Bacillati</taxon>
        <taxon>Mycoplasmatota</taxon>
        <taxon>Mollicutes</taxon>
        <taxon>Mycoplasmataceae</taxon>
        <taxon>Mycoplasma</taxon>
    </lineage>
</organism>
<dbReference type="Proteomes" id="UP000077623">
    <property type="component" value="Unassembled WGS sequence"/>
</dbReference>
<proteinExistence type="predicted"/>
<evidence type="ECO:0000313" key="2">
    <source>
        <dbReference type="Proteomes" id="UP000077623"/>
    </source>
</evidence>
<evidence type="ECO:0000313" key="1">
    <source>
        <dbReference type="EMBL" id="OAL10577.1"/>
    </source>
</evidence>
<comment type="caution">
    <text evidence="1">The sequence shown here is derived from an EMBL/GenBank/DDBJ whole genome shotgun (WGS) entry which is preliminary data.</text>
</comment>
<gene>
    <name evidence="1" type="ORF">A6V39_00735</name>
</gene>
<reference evidence="2" key="1">
    <citation type="submission" date="2016-04" db="EMBL/GenBank/DDBJ databases">
        <authorList>
            <person name="Quiroz-Castaneda R.E."/>
            <person name="Martinez-Ocampo F."/>
        </authorList>
    </citation>
    <scope>NUCLEOTIDE SEQUENCE [LARGE SCALE GENOMIC DNA]</scope>
    <source>
        <strain evidence="2">INIFAP01</strain>
    </source>
</reference>